<dbReference type="EMBL" id="JAATEO010000035">
    <property type="protein sequence ID" value="NJP35168.1"/>
    <property type="molecule type" value="Genomic_DNA"/>
</dbReference>
<name>A0ABX0ZGT4_9ACTN</name>
<proteinExistence type="predicted"/>
<reference evidence="1 2" key="1">
    <citation type="submission" date="2020-03" db="EMBL/GenBank/DDBJ databases">
        <title>WGS of actinomycetes isolated from Thailand.</title>
        <authorList>
            <person name="Thawai C."/>
        </authorList>
    </citation>
    <scope>NUCLEOTIDE SEQUENCE [LARGE SCALE GENOMIC DNA]</scope>
    <source>
        <strain evidence="1 2">HSS6-12</strain>
    </source>
</reference>
<sequence>MRESEAPRRRRGRSRRRRHARLRRALLAALVAGSVLLVSAGWVGFRGWQARAHLVNAAGLARDLSAQVVTGDTERAQRTLAALQEQAAAARAATGDPGWWLGRQAPYAGDNLVAVRQIAVAIDDLAREAFPSLLRTDLSTLLPRAGRLDVQRLRALSTELQVIDATVRQSRASLADVPTAGLVAQVRAALADLRGEIDRLAALTAAAGQATRLLPPLLGVDGPRRYLLVSQNPAELRATGGLIGAYALLHAEGGRVRLGRQGTSAELGHFTKPLKVPEDVRALWGDLPGIFPADVNLSPHFPTAAALYREMYRRRTGTAVDGVLAVDPVVLSYLLKATGPVLVPGGVPLAADTVVRTLLSEAYQRLGLREQDEYFATAAASVFNTLFTKNVDQMGLLSAFGRSITERRILFWSARPEEQRTLGDSRMAGVLPEKDTVPTVGVFLNDGSGAKLGYYLRPEATLTVGDCQDDGSRELRLRVTLRSTAPKSGLSESVLGLGLAGDPYTVRTLVSVYSPAGGGVQDARLDGTDLPVGTGAERKRQVATASVEVAPGASRTVEVTLHTAKTGSGTAELWLTPTATPWTTQVVTAPSCDQ</sequence>
<organism evidence="1 2">
    <name type="scientific">Micromonospora thermarum</name>
    <dbReference type="NCBI Taxonomy" id="2720024"/>
    <lineage>
        <taxon>Bacteria</taxon>
        <taxon>Bacillati</taxon>
        <taxon>Actinomycetota</taxon>
        <taxon>Actinomycetes</taxon>
        <taxon>Micromonosporales</taxon>
        <taxon>Micromonosporaceae</taxon>
        <taxon>Micromonospora</taxon>
    </lineage>
</organism>
<gene>
    <name evidence="1" type="ORF">HCJ94_25115</name>
</gene>
<keyword evidence="2" id="KW-1185">Reference proteome</keyword>
<protein>
    <submittedName>
        <fullName evidence="1">DUF4012 domain-containing protein</fullName>
    </submittedName>
</protein>
<dbReference type="InterPro" id="IPR025101">
    <property type="entry name" value="DUF4012"/>
</dbReference>
<accession>A0ABX0ZGT4</accession>
<evidence type="ECO:0000313" key="1">
    <source>
        <dbReference type="EMBL" id="NJP35168.1"/>
    </source>
</evidence>
<evidence type="ECO:0000313" key="2">
    <source>
        <dbReference type="Proteomes" id="UP000783871"/>
    </source>
</evidence>
<dbReference type="Pfam" id="PF13196">
    <property type="entry name" value="DUF4012"/>
    <property type="match status" value="1"/>
</dbReference>
<comment type="caution">
    <text evidence="1">The sequence shown here is derived from an EMBL/GenBank/DDBJ whole genome shotgun (WGS) entry which is preliminary data.</text>
</comment>
<dbReference type="RefSeq" id="WP_168003515.1">
    <property type="nucleotide sequence ID" value="NZ_JAATEO010000035.1"/>
</dbReference>
<dbReference type="Proteomes" id="UP000783871">
    <property type="component" value="Unassembled WGS sequence"/>
</dbReference>